<comment type="pathway">
    <text evidence="5">One-carbon metabolism; tetrahydrofolate interconversion.</text>
</comment>
<dbReference type="NCBIfam" id="NF010030">
    <property type="entry name" value="PRK13505.1"/>
    <property type="match status" value="1"/>
</dbReference>
<sequence length="567" mass="60084">MLSDIQISRQTELRAIADIAVQMGLKPDEFRSYGVTRAKVDLQVLPRLAAQPKGKMVLVTAITPTPFGEGKTVTSIGLTQALHQLGKRVCACLRQPSMGPVFGIKGGAAGGGNAQIVPMEELNLHLTGDIHAVSAAHNLAAAAIDARLHHEQRLGAEEFTRQSGLIALNIDPQRVVWNRVMDHNDRALRNIRIGLGNNGPERQCSFDITAASELMAVLALSRDLADMRTRIGNLLLAFDEQGQAITAEQLGVAGAMAAILREAIEPTLMQTINGAPCLIHTGPFANIAHGNSSVIADEIALGLNEIVVTEGGFGSDMGFEKFCNIKARASGVTPDCVVLVATLKALKSHAGVTASEINYPNLAALQQGMSNLAWHIANVKQYGLPVVVAINRFPDDTADELEWLRTAAIEAGADAVELSQAFADGADGATDLAKAVITCLQQQVAFLPLYNPDEGLMQSLQQLARRGYGASEVELSTQAQQQLAQIEALGGNHLPICMAKTQMSISHDPRLKGAPSGFVLPIVGLKLNAGAGFVTAFAGNIMTMPGLGIKPGYLKLDIDDNGDIQGF</sequence>
<dbReference type="STRING" id="1515746.HR45_14490"/>
<reference evidence="6 7" key="1">
    <citation type="submission" date="2014-06" db="EMBL/GenBank/DDBJ databases">
        <title>Shewanella sp. YQH10.</title>
        <authorList>
            <person name="Liu Y."/>
            <person name="Zeng R."/>
        </authorList>
    </citation>
    <scope>NUCLEOTIDE SEQUENCE [LARGE SCALE GENOMIC DNA]</scope>
    <source>
        <strain evidence="6 7">YQH10</strain>
    </source>
</reference>
<name>A0A094JWK3_9GAMM</name>
<dbReference type="GO" id="GO:0035999">
    <property type="term" value="P:tetrahydrofolate interconversion"/>
    <property type="evidence" value="ECO:0007669"/>
    <property type="project" value="UniProtKB-UniRule"/>
</dbReference>
<dbReference type="NCBIfam" id="NF010031">
    <property type="entry name" value="PRK13506.1"/>
    <property type="match status" value="1"/>
</dbReference>
<dbReference type="OrthoDB" id="9761733at2"/>
<evidence type="ECO:0000256" key="1">
    <source>
        <dbReference type="ARBA" id="ARBA00022563"/>
    </source>
</evidence>
<protein>
    <recommendedName>
        <fullName evidence="5">Formate--tetrahydrofolate ligase</fullName>
        <ecNumber evidence="5">6.3.4.3</ecNumber>
    </recommendedName>
    <alternativeName>
        <fullName evidence="5">Formyltetrahydrofolate synthetase</fullName>
        <shortName evidence="5">FHS</shortName>
        <shortName evidence="5">FTHFS</shortName>
    </alternativeName>
</protein>
<dbReference type="Gene3D" id="3.40.50.300">
    <property type="entry name" value="P-loop containing nucleotide triphosphate hydrolases"/>
    <property type="match status" value="1"/>
</dbReference>
<dbReference type="GO" id="GO:0004329">
    <property type="term" value="F:formate-tetrahydrofolate ligase activity"/>
    <property type="evidence" value="ECO:0007669"/>
    <property type="project" value="UniProtKB-UniRule"/>
</dbReference>
<organism evidence="6 7">
    <name type="scientific">Shewanella mangrovi</name>
    <dbReference type="NCBI Taxonomy" id="1515746"/>
    <lineage>
        <taxon>Bacteria</taxon>
        <taxon>Pseudomonadati</taxon>
        <taxon>Pseudomonadota</taxon>
        <taxon>Gammaproteobacteria</taxon>
        <taxon>Alteromonadales</taxon>
        <taxon>Shewanellaceae</taxon>
        <taxon>Shewanella</taxon>
    </lineage>
</organism>
<comment type="catalytic activity">
    <reaction evidence="5">
        <text>(6S)-5,6,7,8-tetrahydrofolate + formate + ATP = (6R)-10-formyltetrahydrofolate + ADP + phosphate</text>
        <dbReference type="Rhea" id="RHEA:20221"/>
        <dbReference type="ChEBI" id="CHEBI:15740"/>
        <dbReference type="ChEBI" id="CHEBI:30616"/>
        <dbReference type="ChEBI" id="CHEBI:43474"/>
        <dbReference type="ChEBI" id="CHEBI:57453"/>
        <dbReference type="ChEBI" id="CHEBI:195366"/>
        <dbReference type="ChEBI" id="CHEBI:456216"/>
        <dbReference type="EC" id="6.3.4.3"/>
    </reaction>
</comment>
<dbReference type="EC" id="6.3.4.3" evidence="5"/>
<evidence type="ECO:0000256" key="4">
    <source>
        <dbReference type="ARBA" id="ARBA00022840"/>
    </source>
</evidence>
<dbReference type="AlphaFoldDB" id="A0A094JWK3"/>
<dbReference type="RefSeq" id="WP_037444125.1">
    <property type="nucleotide sequence ID" value="NZ_JPEO01000012.1"/>
</dbReference>
<dbReference type="EMBL" id="JPEO01000012">
    <property type="protein sequence ID" value="KFZ36821.1"/>
    <property type="molecule type" value="Genomic_DNA"/>
</dbReference>
<accession>A0A094JWK3</accession>
<keyword evidence="1 5" id="KW-0554">One-carbon metabolism</keyword>
<dbReference type="Gene3D" id="3.30.1510.10">
    <property type="entry name" value="Domain 2, N(10)-formyltetrahydrofolate synthetase"/>
    <property type="match status" value="1"/>
</dbReference>
<evidence type="ECO:0000313" key="7">
    <source>
        <dbReference type="Proteomes" id="UP000029264"/>
    </source>
</evidence>
<comment type="caution">
    <text evidence="6">The sequence shown here is derived from an EMBL/GenBank/DDBJ whole genome shotgun (WGS) entry which is preliminary data.</text>
</comment>
<dbReference type="UniPathway" id="UPA00193"/>
<evidence type="ECO:0000256" key="5">
    <source>
        <dbReference type="HAMAP-Rule" id="MF_01543"/>
    </source>
</evidence>
<keyword evidence="3 5" id="KW-0547">Nucleotide-binding</keyword>
<evidence type="ECO:0000256" key="3">
    <source>
        <dbReference type="ARBA" id="ARBA00022741"/>
    </source>
</evidence>
<keyword evidence="2 5" id="KW-0436">Ligase</keyword>
<feature type="binding site" evidence="5">
    <location>
        <begin position="65"/>
        <end position="72"/>
    </location>
    <ligand>
        <name>ATP</name>
        <dbReference type="ChEBI" id="CHEBI:30616"/>
    </ligand>
</feature>
<dbReference type="Proteomes" id="UP000029264">
    <property type="component" value="Unassembled WGS sequence"/>
</dbReference>
<dbReference type="GO" id="GO:0005524">
    <property type="term" value="F:ATP binding"/>
    <property type="evidence" value="ECO:0007669"/>
    <property type="project" value="UniProtKB-UniRule"/>
</dbReference>
<keyword evidence="7" id="KW-1185">Reference proteome</keyword>
<evidence type="ECO:0000256" key="2">
    <source>
        <dbReference type="ARBA" id="ARBA00022598"/>
    </source>
</evidence>
<dbReference type="HAMAP" id="MF_01543">
    <property type="entry name" value="FTHFS"/>
    <property type="match status" value="1"/>
</dbReference>
<evidence type="ECO:0000313" key="6">
    <source>
        <dbReference type="EMBL" id="KFZ36821.1"/>
    </source>
</evidence>
<keyword evidence="4 5" id="KW-0067">ATP-binding</keyword>
<dbReference type="InterPro" id="IPR000559">
    <property type="entry name" value="Formate_THF_ligase"/>
</dbReference>
<dbReference type="eggNOG" id="COG2759">
    <property type="taxonomic scope" value="Bacteria"/>
</dbReference>
<dbReference type="SUPFAM" id="SSF52540">
    <property type="entry name" value="P-loop containing nucleoside triphosphate hydrolases"/>
    <property type="match status" value="1"/>
</dbReference>
<dbReference type="Pfam" id="PF01268">
    <property type="entry name" value="FTHFS"/>
    <property type="match status" value="1"/>
</dbReference>
<comment type="similarity">
    <text evidence="5">Belongs to the formate--tetrahydrofolate ligase family.</text>
</comment>
<dbReference type="InterPro" id="IPR027417">
    <property type="entry name" value="P-loop_NTPase"/>
</dbReference>
<proteinExistence type="inferred from homology"/>
<gene>
    <name evidence="5" type="primary">fhs</name>
    <name evidence="6" type="ORF">HR45_14490</name>
</gene>
<dbReference type="Gene3D" id="3.10.410.10">
    <property type="entry name" value="Formyltetrahydrofolate synthetase, domain 3"/>
    <property type="match status" value="1"/>
</dbReference>